<dbReference type="Gene3D" id="2.30.110.10">
    <property type="entry name" value="Electron Transport, Fmn-binding Protein, Chain A"/>
    <property type="match status" value="1"/>
</dbReference>
<feature type="domain" description="DUF447" evidence="2">
    <location>
        <begin position="129"/>
        <end position="180"/>
    </location>
</feature>
<proteinExistence type="predicted"/>
<name>A0A3B1DP47_9ZZZZ</name>
<organism evidence="3">
    <name type="scientific">hydrothermal vent metagenome</name>
    <dbReference type="NCBI Taxonomy" id="652676"/>
    <lineage>
        <taxon>unclassified sequences</taxon>
        <taxon>metagenomes</taxon>
        <taxon>ecological metagenomes</taxon>
    </lineage>
</organism>
<reference evidence="3" key="1">
    <citation type="submission" date="2018-06" db="EMBL/GenBank/DDBJ databases">
        <authorList>
            <person name="Zhirakovskaya E."/>
        </authorList>
    </citation>
    <scope>NUCLEOTIDE SEQUENCE</scope>
</reference>
<accession>A0A3B1DP47</accession>
<evidence type="ECO:0008006" key="4">
    <source>
        <dbReference type="Google" id="ProtNLM"/>
    </source>
</evidence>
<dbReference type="InterPro" id="IPR007386">
    <property type="entry name" value="DUF447_N"/>
</dbReference>
<dbReference type="Pfam" id="PF20766">
    <property type="entry name" value="DUF447_C"/>
    <property type="match status" value="1"/>
</dbReference>
<dbReference type="InterPro" id="IPR012349">
    <property type="entry name" value="Split_barrel_FMN-bd"/>
</dbReference>
<dbReference type="Gene3D" id="1.20.58.290">
    <property type="entry name" value="Hypothetical membrane protein ta0354_69_121"/>
    <property type="match status" value="1"/>
</dbReference>
<feature type="domain" description="DUF447" evidence="1">
    <location>
        <begin position="4"/>
        <end position="120"/>
    </location>
</feature>
<evidence type="ECO:0000313" key="3">
    <source>
        <dbReference type="EMBL" id="VAX42552.1"/>
    </source>
</evidence>
<protein>
    <recommendedName>
        <fullName evidence="4">DUF447 family protein</fullName>
    </recommendedName>
</protein>
<dbReference type="AlphaFoldDB" id="A0A3B1DP47"/>
<evidence type="ECO:0000259" key="1">
    <source>
        <dbReference type="Pfam" id="PF04289"/>
    </source>
</evidence>
<evidence type="ECO:0000259" key="2">
    <source>
        <dbReference type="Pfam" id="PF20766"/>
    </source>
</evidence>
<dbReference type="InterPro" id="IPR049288">
    <property type="entry name" value="DUF447_C"/>
</dbReference>
<sequence length="196" mass="22289">MILEGIVTSLNTTGSLNIAPMGPVVETDNNKTLLLRPFQSSTTFHNLSQQRCGVFHVVDNVLLIARAAINIWESPPETFAANQIKGEVLKDSCRWLEFEVDQIDTSHQRSEMIVRVIHTERLRDFFGLNRAKHLVLEAIILATRVHLLPQEKIETALEMYRTPIEKTAGENEQLAFSLIESYLQAYWSKQKNGVET</sequence>
<dbReference type="SUPFAM" id="SSF50475">
    <property type="entry name" value="FMN-binding split barrel"/>
    <property type="match status" value="1"/>
</dbReference>
<dbReference type="EMBL" id="UOGL01000665">
    <property type="protein sequence ID" value="VAX42552.1"/>
    <property type="molecule type" value="Genomic_DNA"/>
</dbReference>
<dbReference type="Pfam" id="PF04289">
    <property type="entry name" value="DUF447_N"/>
    <property type="match status" value="1"/>
</dbReference>
<gene>
    <name evidence="3" type="ORF">MNBD_PLANCTO02-1970</name>
</gene>